<dbReference type="Gene3D" id="1.20.1600.10">
    <property type="entry name" value="Outer membrane efflux proteins (OEP)"/>
    <property type="match status" value="1"/>
</dbReference>
<dbReference type="Pfam" id="PF02321">
    <property type="entry name" value="OEP"/>
    <property type="match status" value="2"/>
</dbReference>
<evidence type="ECO:0000256" key="8">
    <source>
        <dbReference type="SAM" id="Coils"/>
    </source>
</evidence>
<evidence type="ECO:0000256" key="2">
    <source>
        <dbReference type="ARBA" id="ARBA00007613"/>
    </source>
</evidence>
<proteinExistence type="inferred from homology"/>
<feature type="signal peptide" evidence="9">
    <location>
        <begin position="1"/>
        <end position="30"/>
    </location>
</feature>
<dbReference type="AlphaFoldDB" id="A0A8J7RLL4"/>
<dbReference type="InterPro" id="IPR003423">
    <property type="entry name" value="OMP_efflux"/>
</dbReference>
<evidence type="ECO:0000256" key="4">
    <source>
        <dbReference type="ARBA" id="ARBA00022452"/>
    </source>
</evidence>
<keyword evidence="7" id="KW-0998">Cell outer membrane</keyword>
<keyword evidence="5" id="KW-0812">Transmembrane</keyword>
<dbReference type="GO" id="GO:0015288">
    <property type="term" value="F:porin activity"/>
    <property type="evidence" value="ECO:0007669"/>
    <property type="project" value="TreeGrafter"/>
</dbReference>
<feature type="chain" id="PRO_5035239721" evidence="9">
    <location>
        <begin position="31"/>
        <end position="527"/>
    </location>
</feature>
<feature type="coiled-coil region" evidence="8">
    <location>
        <begin position="436"/>
        <end position="470"/>
    </location>
</feature>
<keyword evidence="3" id="KW-0813">Transport</keyword>
<evidence type="ECO:0000256" key="1">
    <source>
        <dbReference type="ARBA" id="ARBA00004442"/>
    </source>
</evidence>
<dbReference type="InterPro" id="IPR051906">
    <property type="entry name" value="TolC-like"/>
</dbReference>
<dbReference type="GO" id="GO:0009279">
    <property type="term" value="C:cell outer membrane"/>
    <property type="evidence" value="ECO:0007669"/>
    <property type="project" value="UniProtKB-SubCell"/>
</dbReference>
<comment type="caution">
    <text evidence="10">The sequence shown here is derived from an EMBL/GenBank/DDBJ whole genome shotgun (WGS) entry which is preliminary data.</text>
</comment>
<evidence type="ECO:0000313" key="11">
    <source>
        <dbReference type="Proteomes" id="UP000673975"/>
    </source>
</evidence>
<dbReference type="RefSeq" id="WP_210513055.1">
    <property type="nucleotide sequence ID" value="NZ_JAFIDN010000012.1"/>
</dbReference>
<dbReference type="Proteomes" id="UP000673975">
    <property type="component" value="Unassembled WGS sequence"/>
</dbReference>
<sequence length="527" mass="59637">MKSKKIGIKVCRSVLLFSFLLLATFSNAHADARGDTLSLTLDEAVRIALENNFGLRDVMLDREMADQQVREAWGSVYPQINATGNFTRNVVTANPFAGSGAEDLFADFGAIGWLRYNEEARLAGEEQLTFEEFLERQRQGYEQAGITPPTEEDDPFSVDNQFSMSLGITQTLFNGSAFAAIRGAEQFKKLSEDAVHRERQVVIDEVRQAYFSALLAWQQVEVLQKSVERLRKTVEDTERTVEQGLASKSERLSAEVELVNLETEMIEAENQAELANKSINLLLDLRADKPIRLDGDLTMTAMQPIGDIPLEEAVRIAKEHRPDLEQAEGFIEVNKINERINRSSYKPVVNAFANIDYVGRVPDNRTIITPDPDDPDNPFRFESETRSFFDDTYWNPNVAVGINISWSIFSGFQNRARVEQSRIDTRRSQLQYENLTSAVEIEVEQALRNLRTAERRITSQERNTEQAQVNYDFARTRLREGVGTSLEERQASMLLDQSQLSYLAAIHDYLIAVSNLELALGTSVDQL</sequence>
<keyword evidence="8" id="KW-0175">Coiled coil</keyword>
<evidence type="ECO:0000313" key="10">
    <source>
        <dbReference type="EMBL" id="MBP3193597.1"/>
    </source>
</evidence>
<evidence type="ECO:0000256" key="9">
    <source>
        <dbReference type="SAM" id="SignalP"/>
    </source>
</evidence>
<evidence type="ECO:0000256" key="5">
    <source>
        <dbReference type="ARBA" id="ARBA00022692"/>
    </source>
</evidence>
<evidence type="ECO:0000256" key="6">
    <source>
        <dbReference type="ARBA" id="ARBA00023136"/>
    </source>
</evidence>
<evidence type="ECO:0000256" key="3">
    <source>
        <dbReference type="ARBA" id="ARBA00022448"/>
    </source>
</evidence>
<accession>A0A8J7RLL4</accession>
<dbReference type="EMBL" id="JAFIDN010000012">
    <property type="protein sequence ID" value="MBP3193597.1"/>
    <property type="molecule type" value="Genomic_DNA"/>
</dbReference>
<keyword evidence="9" id="KW-0732">Signal</keyword>
<comment type="subcellular location">
    <subcellularLocation>
        <location evidence="1">Cell outer membrane</location>
    </subcellularLocation>
</comment>
<keyword evidence="11" id="KW-1185">Reference proteome</keyword>
<dbReference type="SUPFAM" id="SSF56954">
    <property type="entry name" value="Outer membrane efflux proteins (OEP)"/>
    <property type="match status" value="1"/>
</dbReference>
<gene>
    <name evidence="10" type="ORF">NATSA_13050</name>
</gene>
<name>A0A8J7RLL4_9BACT</name>
<dbReference type="PANTHER" id="PTHR30026:SF20">
    <property type="entry name" value="OUTER MEMBRANE PROTEIN TOLC"/>
    <property type="match status" value="1"/>
</dbReference>
<keyword evidence="6" id="KW-0472">Membrane</keyword>
<organism evidence="10 11">
    <name type="scientific">Natronogracilivirga saccharolytica</name>
    <dbReference type="NCBI Taxonomy" id="2812953"/>
    <lineage>
        <taxon>Bacteria</taxon>
        <taxon>Pseudomonadati</taxon>
        <taxon>Balneolota</taxon>
        <taxon>Balneolia</taxon>
        <taxon>Balneolales</taxon>
        <taxon>Cyclonatronaceae</taxon>
        <taxon>Natronogracilivirga</taxon>
    </lineage>
</organism>
<dbReference type="PANTHER" id="PTHR30026">
    <property type="entry name" value="OUTER MEMBRANE PROTEIN TOLC"/>
    <property type="match status" value="1"/>
</dbReference>
<protein>
    <submittedName>
        <fullName evidence="10">TolC family protein</fullName>
    </submittedName>
</protein>
<keyword evidence="4" id="KW-1134">Transmembrane beta strand</keyword>
<reference evidence="10" key="1">
    <citation type="submission" date="2021-02" db="EMBL/GenBank/DDBJ databases">
        <title>Natronogracilivirga saccharolytica gen. nov. sp. nov. a new anaerobic, haloalkiliphilic carbohydrate-fermenting bacterium from soda lake and proposing of Cyclonatronumiaceae fam. nov. in the phylum Balneolaeota.</title>
        <authorList>
            <person name="Zhilina T.N."/>
            <person name="Sorokin D.Y."/>
            <person name="Zavarzina D.G."/>
            <person name="Toshchakov S.V."/>
            <person name="Kublanov I.V."/>
        </authorList>
    </citation>
    <scope>NUCLEOTIDE SEQUENCE</scope>
    <source>
        <strain evidence="10">Z-1702</strain>
    </source>
</reference>
<comment type="similarity">
    <text evidence="2">Belongs to the outer membrane factor (OMF) (TC 1.B.17) family.</text>
</comment>
<dbReference type="GO" id="GO:0015562">
    <property type="term" value="F:efflux transmembrane transporter activity"/>
    <property type="evidence" value="ECO:0007669"/>
    <property type="project" value="InterPro"/>
</dbReference>
<dbReference type="GO" id="GO:1990281">
    <property type="term" value="C:efflux pump complex"/>
    <property type="evidence" value="ECO:0007669"/>
    <property type="project" value="TreeGrafter"/>
</dbReference>
<evidence type="ECO:0000256" key="7">
    <source>
        <dbReference type="ARBA" id="ARBA00023237"/>
    </source>
</evidence>
<feature type="coiled-coil region" evidence="8">
    <location>
        <begin position="220"/>
        <end position="278"/>
    </location>
</feature>